<feature type="signal peptide" evidence="1">
    <location>
        <begin position="1"/>
        <end position="27"/>
    </location>
</feature>
<dbReference type="Pfam" id="PF17479">
    <property type="entry name" value="DUF3048_C"/>
    <property type="match status" value="1"/>
</dbReference>
<evidence type="ECO:0000259" key="3">
    <source>
        <dbReference type="Pfam" id="PF17479"/>
    </source>
</evidence>
<organism evidence="4 5">
    <name type="scientific">Blautia aquisgranensis</name>
    <dbReference type="NCBI Taxonomy" id="3133153"/>
    <lineage>
        <taxon>Bacteria</taxon>
        <taxon>Bacillati</taxon>
        <taxon>Bacillota</taxon>
        <taxon>Clostridia</taxon>
        <taxon>Lachnospirales</taxon>
        <taxon>Lachnospiraceae</taxon>
        <taxon>Blautia</taxon>
    </lineage>
</organism>
<feature type="domain" description="DUF3048" evidence="2">
    <location>
        <begin position="51"/>
        <end position="193"/>
    </location>
</feature>
<proteinExistence type="predicted"/>
<dbReference type="EMBL" id="JBBMEJ010000022">
    <property type="protein sequence ID" value="MEQ2372153.1"/>
    <property type="molecule type" value="Genomic_DNA"/>
</dbReference>
<name>A0ABV1BHR3_9FIRM</name>
<dbReference type="InterPro" id="IPR035328">
    <property type="entry name" value="DUF3048_C"/>
</dbReference>
<dbReference type="SUPFAM" id="SSF159774">
    <property type="entry name" value="YerB-like"/>
    <property type="match status" value="1"/>
</dbReference>
<keyword evidence="5" id="KW-1185">Reference proteome</keyword>
<dbReference type="Pfam" id="PF11258">
    <property type="entry name" value="DUF3048"/>
    <property type="match status" value="1"/>
</dbReference>
<dbReference type="RefSeq" id="WP_349057481.1">
    <property type="nucleotide sequence ID" value="NZ_JBBMEJ010000022.1"/>
</dbReference>
<dbReference type="Proteomes" id="UP001473063">
    <property type="component" value="Unassembled WGS sequence"/>
</dbReference>
<evidence type="ECO:0000256" key="1">
    <source>
        <dbReference type="SAM" id="SignalP"/>
    </source>
</evidence>
<evidence type="ECO:0000313" key="4">
    <source>
        <dbReference type="EMBL" id="MEQ2372153.1"/>
    </source>
</evidence>
<sequence>MRRKKTDIFVGIMAACVCMAQAIPAFAAQQDLVGMNPDGETQAETQVKSYLTGENVPESIGRRRPVAVMLGNNISGAPQSGIGHAGVVYEAPVEGNITRLMGIFEDYDGLERIGSVRSCRDYYLYYANEFNAIYAHYGQASYAVPYLEQHVIDNLNGIKMGNLAYFRTTDRKAPHNAYTDAAHLQAGIDAMGYSQEYKEDYKGHYLFAEDGVEIVPEDGITANLVKLDNFTDNHPWYEYDAESGEYKRFQFGKEQIDELDNQQLTCDNIILQYSSCPPYGTDSYLNVDATSGGDGKFITRGKAIDIRWEKDSEWGITHYYDKNDKEIQLNQGKTWVEIVQNDRVDSVTYQ</sequence>
<gene>
    <name evidence="4" type="ORF">WMO28_14690</name>
</gene>
<evidence type="ECO:0000313" key="5">
    <source>
        <dbReference type="Proteomes" id="UP001473063"/>
    </source>
</evidence>
<reference evidence="4 5" key="1">
    <citation type="submission" date="2024-03" db="EMBL/GenBank/DDBJ databases">
        <title>Human intestinal bacterial collection.</title>
        <authorList>
            <person name="Pauvert C."/>
            <person name="Hitch T.C.A."/>
            <person name="Clavel T."/>
        </authorList>
    </citation>
    <scope>NUCLEOTIDE SEQUENCE [LARGE SCALE GENOMIC DNA]</scope>
    <source>
        <strain evidence="4 5">CLA-JM-H16</strain>
    </source>
</reference>
<comment type="caution">
    <text evidence="4">The sequence shown here is derived from an EMBL/GenBank/DDBJ whole genome shotgun (WGS) entry which is preliminary data.</text>
</comment>
<dbReference type="Gene3D" id="3.50.90.10">
    <property type="entry name" value="YerB-like"/>
    <property type="match status" value="1"/>
</dbReference>
<accession>A0ABV1BHR3</accession>
<keyword evidence="1" id="KW-0732">Signal</keyword>
<feature type="chain" id="PRO_5045688887" evidence="1">
    <location>
        <begin position="28"/>
        <end position="350"/>
    </location>
</feature>
<protein>
    <submittedName>
        <fullName evidence="4">DUF3048 domain-containing protein</fullName>
    </submittedName>
</protein>
<dbReference type="InterPro" id="IPR023158">
    <property type="entry name" value="YerB-like_sf"/>
</dbReference>
<dbReference type="InterPro" id="IPR021416">
    <property type="entry name" value="DUF3048_N"/>
</dbReference>
<evidence type="ECO:0000259" key="2">
    <source>
        <dbReference type="Pfam" id="PF11258"/>
    </source>
</evidence>
<feature type="domain" description="DUF3048" evidence="3">
    <location>
        <begin position="231"/>
        <end position="336"/>
    </location>
</feature>